<feature type="coiled-coil region" evidence="3">
    <location>
        <begin position="878"/>
        <end position="905"/>
    </location>
</feature>
<gene>
    <name evidence="7" type="ORF">NQ318_008657</name>
</gene>
<feature type="coiled-coil region" evidence="3">
    <location>
        <begin position="718"/>
        <end position="776"/>
    </location>
</feature>
<name>A0AAV8XJN8_9CUCU</name>
<dbReference type="Pfam" id="PF14952">
    <property type="entry name" value="zf-tcix"/>
    <property type="match status" value="1"/>
</dbReference>
<accession>A0AAV8XJN8</accession>
<feature type="coiled-coil region" evidence="3">
    <location>
        <begin position="127"/>
        <end position="190"/>
    </location>
</feature>
<dbReference type="InterPro" id="IPR029269">
    <property type="entry name" value="Zf-tcix"/>
</dbReference>
<comment type="caution">
    <text evidence="7">The sequence shown here is derived from an EMBL/GenBank/DDBJ whole genome shotgun (WGS) entry which is preliminary data.</text>
</comment>
<dbReference type="InterPro" id="IPR005627">
    <property type="entry name" value="CutC-like"/>
</dbReference>
<feature type="compositionally biased region" description="Acidic residues" evidence="4">
    <location>
        <begin position="1"/>
        <end position="22"/>
    </location>
</feature>
<proteinExistence type="inferred from homology"/>
<reference evidence="7" key="1">
    <citation type="journal article" date="2023" name="Insect Mol. Biol.">
        <title>Genome sequencing provides insights into the evolution of gene families encoding plant cell wall-degrading enzymes in longhorned beetles.</title>
        <authorList>
            <person name="Shin N.R."/>
            <person name="Okamura Y."/>
            <person name="Kirsch R."/>
            <person name="Pauchet Y."/>
        </authorList>
    </citation>
    <scope>NUCLEOTIDE SEQUENCE</scope>
    <source>
        <strain evidence="7">AMC_N1</strain>
    </source>
</reference>
<dbReference type="Pfam" id="PF03932">
    <property type="entry name" value="CutC"/>
    <property type="match status" value="1"/>
</dbReference>
<feature type="domain" description="Putative treble-clef zinc-finger" evidence="5">
    <location>
        <begin position="1204"/>
        <end position="1242"/>
    </location>
</feature>
<feature type="region of interest" description="Disordered" evidence="4">
    <location>
        <begin position="1"/>
        <end position="27"/>
    </location>
</feature>
<organism evidence="7 8">
    <name type="scientific">Aromia moschata</name>
    <dbReference type="NCBI Taxonomy" id="1265417"/>
    <lineage>
        <taxon>Eukaryota</taxon>
        <taxon>Metazoa</taxon>
        <taxon>Ecdysozoa</taxon>
        <taxon>Arthropoda</taxon>
        <taxon>Hexapoda</taxon>
        <taxon>Insecta</taxon>
        <taxon>Pterygota</taxon>
        <taxon>Neoptera</taxon>
        <taxon>Endopterygota</taxon>
        <taxon>Coleoptera</taxon>
        <taxon>Polyphaga</taxon>
        <taxon>Cucujiformia</taxon>
        <taxon>Chrysomeloidea</taxon>
        <taxon>Cerambycidae</taxon>
        <taxon>Cerambycinae</taxon>
        <taxon>Callichromatini</taxon>
        <taxon>Aromia</taxon>
    </lineage>
</organism>
<dbReference type="EMBL" id="JAPWTK010000521">
    <property type="protein sequence ID" value="KAJ8938904.1"/>
    <property type="molecule type" value="Genomic_DNA"/>
</dbReference>
<evidence type="ECO:0000256" key="1">
    <source>
        <dbReference type="ARBA" id="ARBA00007768"/>
    </source>
</evidence>
<dbReference type="PANTHER" id="PTHR12598">
    <property type="entry name" value="COPPER HOMEOSTASIS PROTEIN CUTC"/>
    <property type="match status" value="1"/>
</dbReference>
<keyword evidence="3" id="KW-0175">Coiled coil</keyword>
<dbReference type="Proteomes" id="UP001162162">
    <property type="component" value="Unassembled WGS sequence"/>
</dbReference>
<dbReference type="InterPro" id="IPR049270">
    <property type="entry name" value="CFAP58_CC"/>
</dbReference>
<evidence type="ECO:0000313" key="8">
    <source>
        <dbReference type="Proteomes" id="UP001162162"/>
    </source>
</evidence>
<evidence type="ECO:0000313" key="7">
    <source>
        <dbReference type="EMBL" id="KAJ8938904.1"/>
    </source>
</evidence>
<evidence type="ECO:0000256" key="3">
    <source>
        <dbReference type="SAM" id="Coils"/>
    </source>
</evidence>
<feature type="domain" description="Cilia- and flagella-associated protein 58 central coiled coil" evidence="6">
    <location>
        <begin position="383"/>
        <end position="635"/>
    </location>
</feature>
<keyword evidence="8" id="KW-1185">Reference proteome</keyword>
<dbReference type="Gene3D" id="1.10.287.1490">
    <property type="match status" value="1"/>
</dbReference>
<protein>
    <recommendedName>
        <fullName evidence="2">Copper homeostasis protein cutC homolog</fullName>
    </recommendedName>
</protein>
<dbReference type="SUPFAM" id="SSF110395">
    <property type="entry name" value="CutC-like"/>
    <property type="match status" value="1"/>
</dbReference>
<dbReference type="HAMAP" id="MF_00795">
    <property type="entry name" value="CutC"/>
    <property type="match status" value="1"/>
</dbReference>
<dbReference type="FunFam" id="3.20.20.380:FF:000001">
    <property type="entry name" value="Copper homeostasis protein CutC"/>
    <property type="match status" value="1"/>
</dbReference>
<dbReference type="Gene3D" id="3.20.20.380">
    <property type="entry name" value="Copper homeostasis (CutC) domain"/>
    <property type="match status" value="1"/>
</dbReference>
<evidence type="ECO:0000256" key="4">
    <source>
        <dbReference type="SAM" id="MobiDB-lite"/>
    </source>
</evidence>
<feature type="coiled-coil region" evidence="3">
    <location>
        <begin position="453"/>
        <end position="603"/>
    </location>
</feature>
<evidence type="ECO:0000259" key="6">
    <source>
        <dbReference type="Pfam" id="PF21771"/>
    </source>
</evidence>
<dbReference type="Pfam" id="PF21771">
    <property type="entry name" value="CFAP58_CC"/>
    <property type="match status" value="1"/>
</dbReference>
<feature type="coiled-coil region" evidence="3">
    <location>
        <begin position="240"/>
        <end position="400"/>
    </location>
</feature>
<comment type="similarity">
    <text evidence="1">Belongs to the CutC family.</text>
</comment>
<dbReference type="PANTHER" id="PTHR12598:SF0">
    <property type="entry name" value="COPPER HOMEOSTASIS PROTEIN CUTC HOMOLOG"/>
    <property type="match status" value="1"/>
</dbReference>
<dbReference type="GO" id="GO:0005507">
    <property type="term" value="F:copper ion binding"/>
    <property type="evidence" value="ECO:0007669"/>
    <property type="project" value="TreeGrafter"/>
</dbReference>
<evidence type="ECO:0000259" key="5">
    <source>
        <dbReference type="Pfam" id="PF14952"/>
    </source>
</evidence>
<sequence length="1476" mass="170273">MDDSEFSEVEDEAGEEEEEELDPSNPQHYFAFIENDFNRTLSNLEQNPEAAQYADDFSKLFDAFYQAYTKQKQLEDTTDNMGKEIDFKNTKLDAAITLANEDKKTIDQLKAQIQRAWKLADAAHLREQLAQEVIDNLRRQVENLNKEIEFKNKLASMDQDEEDVTKSKQKDGLERERDRLLNEVTQLSTKLNNAMEYQHELEKKNSDADLKMNEIAGQLEDTAAEVNRQKRVTEQFEMDIQNLHNKLEEKDTAINDLNGVISNYSQQVALLEHDIKEDKDAYEKLVKELESTIGRLAKVQADYDKSLKDGETVKENFQLKLQKQKGYVEEVKRLRKDVAKLNKTNHSLEKKITGFLTEKDQLIVDRDELRQIISTFQREMEELKKSADEDRRAMDTMSKEKDLLKKTIQKQQMAQKEATRLMAINDQSKKKLEAELDTNYTESGKQRKQIIHLERERDRLVEEQLDLNKTIQENEEDIRLKKTQISDLKRQEMDYQNKLRQQNSMYETMRTERNALQKAFQESGAECDELKKKLKIALHQTEQLKEDIVMKEKLLIKDENVMRKLNKEKENLKIEVMSGLNQIKNLRAEIKEVKDEGKRLHKTIMENDKTIRDQAKTIDQLMNERDVLGSQLMKKYPRNLYGTGIGTGSYEIIPLPFRKGEVLEPVPKFPKQRNRFQSKRFLYSKKRFRDGTGSTFGSGSLLVEPLRNRKKRACEAHYDQRLNDIKLLKLEVRRLRQEKNVMSKTISNTLDLRQEIFHLERELTQSRLQCKALEQEMQNPLNIHRWRKLEGSDPEVVDLLQKVQILQRRLLHQASEAVERERQLKEAERLYLNLKQVLSKQPGPGLQDELMKTQRALKTRGDKLKSLVSELNMAELKSVEYKSDLQRVTDELADLKRKYLAEKKANRARRMAFETGREINHNRGDAGDVKFTGGGFRILYSPVLISLVKMSKVLEVCVDSVESAVAAFNGGADRLELCSSLVEGGLTPTPGMLIQIQNMNARKIPVFCLLRCRPGDFIYRQEEVEIMQEDARILRKHGADGFVFGALSENGEVDMKMCREIIKACHPLPVTFHRAFDFCKRPTIEVEVIIDLGFQRILTSGKQNTAQMGVKLIKKLMEQVGHRIVIMPGGGINKDNLKFILDNTEANEIHGSFKVAKGEPEPESKSEEAGVVCIGERDGPQYVTDESAVAEIVNMLRTKILSGLGKATKRGIKKCFNCGIYNGTRSTMCKNKECGVILKDCEEKSKIDVDAIKLQTGTERQVYSVRVRDIGPDYRGFVQLPLLQSPNDKEKNVFSEVALCFVDSCQNSFDNSILKCHEEDQNYNNLLCVHIRSALKSQNCATLVELKHHVLQSLKVAEDVKAKLYLLATEKEGPLVQRVSKSVMAVKCQVTPKHPLGYLHFTFIRGKGKDNYVKYCCSCIEFMMSGSDRSIPNDVRHKCIHYYACIWALASDLRYLEEFSYFIGFELPLAHNRDDF</sequence>
<evidence type="ECO:0000256" key="2">
    <source>
        <dbReference type="ARBA" id="ARBA00019014"/>
    </source>
</evidence>
<dbReference type="InterPro" id="IPR036822">
    <property type="entry name" value="CutC-like_dom_sf"/>
</dbReference>